<dbReference type="InterPro" id="IPR005835">
    <property type="entry name" value="NTP_transferase_dom"/>
</dbReference>
<protein>
    <submittedName>
        <fullName evidence="4">Nucleotidyltransferase family protein</fullName>
    </submittedName>
</protein>
<dbReference type="InterPro" id="IPR050065">
    <property type="entry name" value="GlmU-like"/>
</dbReference>
<proteinExistence type="predicted"/>
<evidence type="ECO:0000256" key="1">
    <source>
        <dbReference type="ARBA" id="ARBA00022679"/>
    </source>
</evidence>
<dbReference type="PANTHER" id="PTHR43584:SF8">
    <property type="entry name" value="N-ACETYLMURAMATE ALPHA-1-PHOSPHATE URIDYLYLTRANSFERASE"/>
    <property type="match status" value="1"/>
</dbReference>
<dbReference type="Gene3D" id="3.90.550.10">
    <property type="entry name" value="Spore Coat Polysaccharide Biosynthesis Protein SpsA, Chain A"/>
    <property type="match status" value="1"/>
</dbReference>
<keyword evidence="1" id="KW-0808">Transferase</keyword>
<comment type="caution">
    <text evidence="4">The sequence shown here is derived from an EMBL/GenBank/DDBJ whole genome shotgun (WGS) entry which is preliminary data.</text>
</comment>
<dbReference type="NCBIfam" id="NF045761">
    <property type="entry name" value="NAMPUrTaseMurU"/>
    <property type="match status" value="1"/>
</dbReference>
<dbReference type="InterPro" id="IPR029044">
    <property type="entry name" value="Nucleotide-diphossugar_trans"/>
</dbReference>
<feature type="domain" description="Nucleotidyl transferase" evidence="3">
    <location>
        <begin position="5"/>
        <end position="119"/>
    </location>
</feature>
<dbReference type="Proteomes" id="UP001302316">
    <property type="component" value="Unassembled WGS sequence"/>
</dbReference>
<reference evidence="4 5" key="1">
    <citation type="submission" date="2023-12" db="EMBL/GenBank/DDBJ databases">
        <title>Whole-genome sequencing of halo(alkali)philic microorganisms from hypersaline lakes.</title>
        <authorList>
            <person name="Sorokin D.Y."/>
            <person name="Merkel A.Y."/>
            <person name="Messina E."/>
            <person name="Yakimov M."/>
        </authorList>
    </citation>
    <scope>NUCLEOTIDE SEQUENCE [LARGE SCALE GENOMIC DNA]</scope>
    <source>
        <strain evidence="4 5">AB-CW1</strain>
    </source>
</reference>
<evidence type="ECO:0000313" key="5">
    <source>
        <dbReference type="Proteomes" id="UP001302316"/>
    </source>
</evidence>
<gene>
    <name evidence="4" type="ORF">VCB98_06570</name>
</gene>
<keyword evidence="5" id="KW-1185">Reference proteome</keyword>
<sequence>MSRRAMILAAGRGERMRPLTDQTPKPLLKVAGHPLIEHQIRRLAAAGWRDIVINLGWKGEQIRQALGDGSELGVALRYSEEGWPALETGGGIHHALPLLGQQPFLVVNGDVWCEADFDRLRLADDDLACLLLVDNPDHNADGDFALQQGRVRNQGGPRYTFSGIGLYHPELFRDSPAGAWPLAPRLREAAEQQRLAGIHHAGPWLDVGTPERLHQLNARLSGAEQ</sequence>
<evidence type="ECO:0000256" key="2">
    <source>
        <dbReference type="ARBA" id="ARBA00022695"/>
    </source>
</evidence>
<keyword evidence="2" id="KW-0548">Nucleotidyltransferase</keyword>
<dbReference type="InterPro" id="IPR054790">
    <property type="entry name" value="MurU"/>
</dbReference>
<dbReference type="GO" id="GO:0016779">
    <property type="term" value="F:nucleotidyltransferase activity"/>
    <property type="evidence" value="ECO:0007669"/>
    <property type="project" value="UniProtKB-KW"/>
</dbReference>
<dbReference type="AlphaFoldDB" id="A0AAP6JEQ3"/>
<dbReference type="PANTHER" id="PTHR43584">
    <property type="entry name" value="NUCLEOTIDYL TRANSFERASE"/>
    <property type="match status" value="1"/>
</dbReference>
<evidence type="ECO:0000259" key="3">
    <source>
        <dbReference type="Pfam" id="PF00483"/>
    </source>
</evidence>
<dbReference type="CDD" id="cd06422">
    <property type="entry name" value="NTP_transferase_like_1"/>
    <property type="match status" value="1"/>
</dbReference>
<evidence type="ECO:0000313" key="4">
    <source>
        <dbReference type="EMBL" id="MEA5445478.1"/>
    </source>
</evidence>
<accession>A0AAP6JEQ3</accession>
<dbReference type="EMBL" id="JAYGII010000010">
    <property type="protein sequence ID" value="MEA5445478.1"/>
    <property type="molecule type" value="Genomic_DNA"/>
</dbReference>
<dbReference type="SUPFAM" id="SSF53448">
    <property type="entry name" value="Nucleotide-diphospho-sugar transferases"/>
    <property type="match status" value="1"/>
</dbReference>
<dbReference type="RefSeq" id="WP_346051104.1">
    <property type="nucleotide sequence ID" value="NZ_JAYGII010000010.1"/>
</dbReference>
<dbReference type="Pfam" id="PF00483">
    <property type="entry name" value="NTP_transferase"/>
    <property type="match status" value="1"/>
</dbReference>
<organism evidence="4 5">
    <name type="scientific">Natronospira elongata</name>
    <dbReference type="NCBI Taxonomy" id="3110268"/>
    <lineage>
        <taxon>Bacteria</taxon>
        <taxon>Pseudomonadati</taxon>
        <taxon>Pseudomonadota</taxon>
        <taxon>Gammaproteobacteria</taxon>
        <taxon>Natronospirales</taxon>
        <taxon>Natronospiraceae</taxon>
        <taxon>Natronospira</taxon>
    </lineage>
</organism>
<name>A0AAP6JEQ3_9GAMM</name>